<keyword evidence="2" id="KW-0677">Repeat</keyword>
<evidence type="ECO:0000256" key="1">
    <source>
        <dbReference type="ARBA" id="ARBA00022679"/>
    </source>
</evidence>
<feature type="domain" description="Rhodanese" evidence="3">
    <location>
        <begin position="20"/>
        <end position="137"/>
    </location>
</feature>
<reference evidence="4 5" key="1">
    <citation type="submission" date="2018-05" db="EMBL/GenBank/DDBJ databases">
        <title>Micromonospora atacamensis sp. nov., a novel actinobacteria isolated from high altitude Atacama Desert soil.</title>
        <authorList>
            <person name="Carro L."/>
            <person name="Golinska P."/>
            <person name="Klenk H.-P."/>
            <person name="Goodfellow M."/>
        </authorList>
    </citation>
    <scope>NUCLEOTIDE SEQUENCE [LARGE SCALE GENOMIC DNA]</scope>
    <source>
        <strain evidence="4 5">5R2A7</strain>
    </source>
</reference>
<gene>
    <name evidence="4" type="ORF">DKT68_03395</name>
</gene>
<keyword evidence="1 4" id="KW-0808">Transferase</keyword>
<dbReference type="InterPro" id="IPR045078">
    <property type="entry name" value="TST/MPST-like"/>
</dbReference>
<dbReference type="InterPro" id="IPR036873">
    <property type="entry name" value="Rhodanese-like_dom_sf"/>
</dbReference>
<dbReference type="Pfam" id="PF00581">
    <property type="entry name" value="Rhodanese"/>
    <property type="match status" value="2"/>
</dbReference>
<evidence type="ECO:0000313" key="4">
    <source>
        <dbReference type="EMBL" id="PWR12365.1"/>
    </source>
</evidence>
<dbReference type="RefSeq" id="WP_109815977.1">
    <property type="nucleotide sequence ID" value="NZ_QGKR01000107.1"/>
</dbReference>
<dbReference type="PROSITE" id="PS00380">
    <property type="entry name" value="RHODANESE_1"/>
    <property type="match status" value="1"/>
</dbReference>
<dbReference type="SMART" id="SM00450">
    <property type="entry name" value="RHOD"/>
    <property type="match status" value="2"/>
</dbReference>
<dbReference type="CDD" id="cd01449">
    <property type="entry name" value="TST_Repeat_2"/>
    <property type="match status" value="1"/>
</dbReference>
<accession>A0A317DHQ3</accession>
<protein>
    <submittedName>
        <fullName evidence="4">Sulfurtransferase</fullName>
    </submittedName>
</protein>
<evidence type="ECO:0000259" key="3">
    <source>
        <dbReference type="PROSITE" id="PS50206"/>
    </source>
</evidence>
<dbReference type="GO" id="GO:0004792">
    <property type="term" value="F:thiosulfate-cyanide sulfurtransferase activity"/>
    <property type="evidence" value="ECO:0007669"/>
    <property type="project" value="InterPro"/>
</dbReference>
<evidence type="ECO:0000313" key="5">
    <source>
        <dbReference type="Proteomes" id="UP000245410"/>
    </source>
</evidence>
<sequence>MSGTEDQLVEVDRLAAELDRADPPTLLDVRWRLTGPPGRDDYLANHLPGAVFVDLDTALCGPPGAGGRHPLPDPAALQAALRAAGVRADHPVVVYDGGDGLAAARAWWTLRWAGHRPVRLLHGGYPAWVAAGRPVSTTAPAPIPGDVEVRPGDLPVLDAGQAAALAAADDAVLLDVRAAPRYRGEVEPIDPVAGHVPGAANLPAGEYVGPDGRFLAADVLRERFAAAGVTGARSVGAYCGSGVTAAQAVLALHLAGRPDAALYVGSWSNWVADPSRPVASGPTPGR</sequence>
<evidence type="ECO:0000256" key="2">
    <source>
        <dbReference type="ARBA" id="ARBA00022737"/>
    </source>
</evidence>
<dbReference type="Proteomes" id="UP000245410">
    <property type="component" value="Unassembled WGS sequence"/>
</dbReference>
<feature type="domain" description="Rhodanese" evidence="3">
    <location>
        <begin position="167"/>
        <end position="279"/>
    </location>
</feature>
<comment type="caution">
    <text evidence="4">The sequence shown here is derived from an EMBL/GenBank/DDBJ whole genome shotgun (WGS) entry which is preliminary data.</text>
</comment>
<dbReference type="SUPFAM" id="SSF52821">
    <property type="entry name" value="Rhodanese/Cell cycle control phosphatase"/>
    <property type="match status" value="2"/>
</dbReference>
<proteinExistence type="predicted"/>
<name>A0A317DHQ3_9ACTN</name>
<keyword evidence="5" id="KW-1185">Reference proteome</keyword>
<organism evidence="4 5">
    <name type="scientific">Micromonospora acroterricola</name>
    <dbReference type="NCBI Taxonomy" id="2202421"/>
    <lineage>
        <taxon>Bacteria</taxon>
        <taxon>Bacillati</taxon>
        <taxon>Actinomycetota</taxon>
        <taxon>Actinomycetes</taxon>
        <taxon>Micromonosporales</taxon>
        <taxon>Micromonosporaceae</taxon>
        <taxon>Micromonospora</taxon>
    </lineage>
</organism>
<dbReference type="InterPro" id="IPR001307">
    <property type="entry name" value="Thiosulphate_STrfase_CS"/>
</dbReference>
<dbReference type="EMBL" id="QGKR01000107">
    <property type="protein sequence ID" value="PWR12365.1"/>
    <property type="molecule type" value="Genomic_DNA"/>
</dbReference>
<dbReference type="PANTHER" id="PTHR11364:SF27">
    <property type="entry name" value="SULFURTRANSFERASE"/>
    <property type="match status" value="1"/>
</dbReference>
<dbReference type="OrthoDB" id="9770030at2"/>
<dbReference type="PANTHER" id="PTHR11364">
    <property type="entry name" value="THIOSULFATE SULFERTANSFERASE"/>
    <property type="match status" value="1"/>
</dbReference>
<dbReference type="CDD" id="cd01448">
    <property type="entry name" value="TST_Repeat_1"/>
    <property type="match status" value="1"/>
</dbReference>
<dbReference type="AlphaFoldDB" id="A0A317DHQ3"/>
<dbReference type="InterPro" id="IPR001763">
    <property type="entry name" value="Rhodanese-like_dom"/>
</dbReference>
<dbReference type="PROSITE" id="PS50206">
    <property type="entry name" value="RHODANESE_3"/>
    <property type="match status" value="2"/>
</dbReference>
<dbReference type="Gene3D" id="3.40.250.10">
    <property type="entry name" value="Rhodanese-like domain"/>
    <property type="match status" value="2"/>
</dbReference>